<dbReference type="InterPro" id="IPR036291">
    <property type="entry name" value="NAD(P)-bd_dom_sf"/>
</dbReference>
<dbReference type="SUPFAM" id="SSF51735">
    <property type="entry name" value="NAD(P)-binding Rossmann-fold domains"/>
    <property type="match status" value="1"/>
</dbReference>
<dbReference type="Gene3D" id="1.20.1530.20">
    <property type="match status" value="1"/>
</dbReference>
<feature type="transmembrane region" description="Helical" evidence="7">
    <location>
        <begin position="284"/>
        <end position="307"/>
    </location>
</feature>
<name>A0A5D5AJW5_9EURY</name>
<keyword evidence="5 7" id="KW-1133">Transmembrane helix</keyword>
<evidence type="ECO:0000256" key="6">
    <source>
        <dbReference type="ARBA" id="ARBA00023136"/>
    </source>
</evidence>
<feature type="transmembrane region" description="Helical" evidence="7">
    <location>
        <begin position="259"/>
        <end position="277"/>
    </location>
</feature>
<comment type="subcellular location">
    <subcellularLocation>
        <location evidence="1">Membrane</location>
        <topology evidence="1">Multi-pass membrane protein</topology>
    </subcellularLocation>
</comment>
<dbReference type="PANTHER" id="PTHR42751">
    <property type="entry name" value="SODIUM/HYDROGEN EXCHANGER FAMILY/TRKA DOMAIN PROTEIN"/>
    <property type="match status" value="1"/>
</dbReference>
<dbReference type="GO" id="GO:0016020">
    <property type="term" value="C:membrane"/>
    <property type="evidence" value="ECO:0007669"/>
    <property type="project" value="UniProtKB-SubCell"/>
</dbReference>
<feature type="transmembrane region" description="Helical" evidence="7">
    <location>
        <begin position="109"/>
        <end position="129"/>
    </location>
</feature>
<evidence type="ECO:0000256" key="1">
    <source>
        <dbReference type="ARBA" id="ARBA00004141"/>
    </source>
</evidence>
<dbReference type="GO" id="GO:0006813">
    <property type="term" value="P:potassium ion transport"/>
    <property type="evidence" value="ECO:0007669"/>
    <property type="project" value="InterPro"/>
</dbReference>
<evidence type="ECO:0000313" key="10">
    <source>
        <dbReference type="EMBL" id="TYT61127.1"/>
    </source>
</evidence>
<dbReference type="PANTHER" id="PTHR42751:SF3">
    <property type="entry name" value="SODIUM_GLUTAMATE SYMPORTER"/>
    <property type="match status" value="1"/>
</dbReference>
<dbReference type="InterPro" id="IPR003148">
    <property type="entry name" value="RCK_N"/>
</dbReference>
<dbReference type="InterPro" id="IPR038770">
    <property type="entry name" value="Na+/solute_symporter_sf"/>
</dbReference>
<evidence type="ECO:0000256" key="7">
    <source>
        <dbReference type="SAM" id="Phobius"/>
    </source>
</evidence>
<feature type="domain" description="Cation/H+ exchanger transmembrane" evidence="8">
    <location>
        <begin position="14"/>
        <end position="363"/>
    </location>
</feature>
<dbReference type="GO" id="GO:0015297">
    <property type="term" value="F:antiporter activity"/>
    <property type="evidence" value="ECO:0007669"/>
    <property type="project" value="InterPro"/>
</dbReference>
<dbReference type="AlphaFoldDB" id="A0A5D5AJW5"/>
<dbReference type="GO" id="GO:1902600">
    <property type="term" value="P:proton transmembrane transport"/>
    <property type="evidence" value="ECO:0007669"/>
    <property type="project" value="InterPro"/>
</dbReference>
<comment type="caution">
    <text evidence="10">The sequence shown here is derived from an EMBL/GenBank/DDBJ whole genome shotgun (WGS) entry which is preliminary data.</text>
</comment>
<keyword evidence="11" id="KW-1185">Reference proteome</keyword>
<dbReference type="Pfam" id="PF00999">
    <property type="entry name" value="Na_H_Exchanger"/>
    <property type="match status" value="1"/>
</dbReference>
<feature type="transmembrane region" description="Helical" evidence="7">
    <location>
        <begin position="150"/>
        <end position="168"/>
    </location>
</feature>
<dbReference type="InterPro" id="IPR006153">
    <property type="entry name" value="Cation/H_exchanger_TM"/>
</dbReference>
<comment type="similarity">
    <text evidence="2">Belongs to the monovalent cation:proton antiporter 2 (CPA2) transporter (TC 2.A.37) family.</text>
</comment>
<evidence type="ECO:0000313" key="11">
    <source>
        <dbReference type="Proteomes" id="UP000324104"/>
    </source>
</evidence>
<dbReference type="EMBL" id="VTAW01000022">
    <property type="protein sequence ID" value="TYT61127.1"/>
    <property type="molecule type" value="Genomic_DNA"/>
</dbReference>
<protein>
    <submittedName>
        <fullName evidence="10">Sodium:proton exchanger</fullName>
    </submittedName>
</protein>
<accession>A0A5D5AJW5</accession>
<feature type="transmembrane region" description="Helical" evidence="7">
    <location>
        <begin position="47"/>
        <end position="67"/>
    </location>
</feature>
<organism evidence="10 11">
    <name type="scientific">Natrialba swarupiae</name>
    <dbReference type="NCBI Taxonomy" id="2448032"/>
    <lineage>
        <taxon>Archaea</taxon>
        <taxon>Methanobacteriati</taxon>
        <taxon>Methanobacteriota</taxon>
        <taxon>Stenosarchaea group</taxon>
        <taxon>Halobacteria</taxon>
        <taxon>Halobacteriales</taxon>
        <taxon>Natrialbaceae</taxon>
        <taxon>Natrialba</taxon>
    </lineage>
</organism>
<evidence type="ECO:0000256" key="2">
    <source>
        <dbReference type="ARBA" id="ARBA00005551"/>
    </source>
</evidence>
<proteinExistence type="inferred from homology"/>
<evidence type="ECO:0000259" key="8">
    <source>
        <dbReference type="Pfam" id="PF00999"/>
    </source>
</evidence>
<evidence type="ECO:0000256" key="5">
    <source>
        <dbReference type="ARBA" id="ARBA00022989"/>
    </source>
</evidence>
<feature type="transmembrane region" description="Helical" evidence="7">
    <location>
        <begin position="174"/>
        <end position="192"/>
    </location>
</feature>
<feature type="transmembrane region" description="Helical" evidence="7">
    <location>
        <begin position="79"/>
        <end position="103"/>
    </location>
</feature>
<reference evidence="10 11" key="1">
    <citation type="submission" date="2019-08" db="EMBL/GenBank/DDBJ databases">
        <title>Archaea genome.</title>
        <authorList>
            <person name="Kajale S."/>
            <person name="Shouche Y."/>
            <person name="Deshpande N."/>
            <person name="Sharma A."/>
        </authorList>
    </citation>
    <scope>NUCLEOTIDE SEQUENCE [LARGE SCALE GENOMIC DNA]</scope>
    <source>
        <strain evidence="10 11">ESP3B_9</strain>
    </source>
</reference>
<dbReference type="Pfam" id="PF02254">
    <property type="entry name" value="TrkA_N"/>
    <property type="match status" value="1"/>
</dbReference>
<keyword evidence="3" id="KW-0813">Transport</keyword>
<evidence type="ECO:0000256" key="3">
    <source>
        <dbReference type="ARBA" id="ARBA00022448"/>
    </source>
</evidence>
<dbReference type="RefSeq" id="WP_149082328.1">
    <property type="nucleotide sequence ID" value="NZ_VTAW01000022.1"/>
</dbReference>
<gene>
    <name evidence="10" type="ORF">FYC77_15080</name>
</gene>
<feature type="domain" description="RCK N-terminal" evidence="9">
    <location>
        <begin position="405"/>
        <end position="510"/>
    </location>
</feature>
<dbReference type="Gene3D" id="3.40.50.720">
    <property type="entry name" value="NAD(P)-binding Rossmann-like Domain"/>
    <property type="match status" value="1"/>
</dbReference>
<keyword evidence="4 7" id="KW-0812">Transmembrane</keyword>
<sequence length="548" mass="58325">MYEILFTLTLIFVLAAVLLLVAAQKGLPVIPFYLFAGILAGAFVDETALLDLAQWGIAFLVFLFGIHVDLEGVRSQGRIGVAVGTIQATLVGAIGVGAGLAFGLGRLDAVYFGVAAALSSSLVATSYLDETGPFRPTHERLAESIHFTEDVLGVLVVLSLSAFVYAATPAPEQFAVAGGILALALGIRHLLFHRLTARLRGDSEVMMLVGVSFVIGFIALAEAAGLSIVVGAFAAGIAVADDYPHSLELVDTVDDLEDFFTPIFFVTVGALLTMPGLEAIGYTVALVAAVLVLNPLIVAFVLIRGGFDGRTAVLTGLTLDQVSAFTLFIAIDALAAGTIAEPLFDAIVLSAAITMLVATYTTRHAGEINRWLRARGFVSLLGDPVDDRTRVSDDLEAHVILLDYQHGGQSVLEACAELDRPVLVVEDNPVVFEEIRGECDEYVYGDISSERVWEQARLEEAAVVVSLTPERDRAETVLDLDTDVPRIVRVNETDAADAFLERGASGVIYPDAIAAERVGDDLDALLAGESSLEEFRARGRSQFEDPSS</sequence>
<dbReference type="Proteomes" id="UP000324104">
    <property type="component" value="Unassembled WGS sequence"/>
</dbReference>
<keyword evidence="6 7" id="KW-0472">Membrane</keyword>
<evidence type="ECO:0000256" key="4">
    <source>
        <dbReference type="ARBA" id="ARBA00022692"/>
    </source>
</evidence>
<evidence type="ECO:0000259" key="9">
    <source>
        <dbReference type="Pfam" id="PF02254"/>
    </source>
</evidence>
<feature type="transmembrane region" description="Helical" evidence="7">
    <location>
        <begin position="213"/>
        <end position="239"/>
    </location>
</feature>